<evidence type="ECO:0000259" key="3">
    <source>
        <dbReference type="PROSITE" id="PS50042"/>
    </source>
</evidence>
<dbReference type="SUPFAM" id="SSF51206">
    <property type="entry name" value="cAMP-binding domain-like"/>
    <property type="match status" value="1"/>
</dbReference>
<dbReference type="PANTHER" id="PTHR43080:SF2">
    <property type="entry name" value="CBS DOMAIN-CONTAINING PROTEIN"/>
    <property type="match status" value="1"/>
</dbReference>
<dbReference type="Gene3D" id="2.60.120.10">
    <property type="entry name" value="Jelly Rolls"/>
    <property type="match status" value="1"/>
</dbReference>
<comment type="caution">
    <text evidence="5">The sequence shown here is derived from an EMBL/GenBank/DDBJ whole genome shotgun (WGS) entry which is preliminary data.</text>
</comment>
<evidence type="ECO:0000256" key="1">
    <source>
        <dbReference type="ARBA" id="ARBA00023122"/>
    </source>
</evidence>
<dbReference type="PANTHER" id="PTHR43080">
    <property type="entry name" value="CBS DOMAIN-CONTAINING PROTEIN CBSX3, MITOCHONDRIAL"/>
    <property type="match status" value="1"/>
</dbReference>
<dbReference type="InterPro" id="IPR018821">
    <property type="entry name" value="DUF294_put_nucleoTrafse_sb-bd"/>
</dbReference>
<evidence type="ECO:0000256" key="2">
    <source>
        <dbReference type="PROSITE-ProRule" id="PRU00703"/>
    </source>
</evidence>
<dbReference type="Gene3D" id="3.10.580.10">
    <property type="entry name" value="CBS-domain"/>
    <property type="match status" value="1"/>
</dbReference>
<dbReference type="CDD" id="cd00038">
    <property type="entry name" value="CAP_ED"/>
    <property type="match status" value="1"/>
</dbReference>
<dbReference type="EMBL" id="JSZA02000225">
    <property type="protein sequence ID" value="KHD08430.1"/>
    <property type="molecule type" value="Genomic_DNA"/>
</dbReference>
<evidence type="ECO:0000313" key="5">
    <source>
        <dbReference type="EMBL" id="KHD08430.1"/>
    </source>
</evidence>
<evidence type="ECO:0000259" key="4">
    <source>
        <dbReference type="PROSITE" id="PS51371"/>
    </source>
</evidence>
<dbReference type="InterPro" id="IPR000644">
    <property type="entry name" value="CBS_dom"/>
</dbReference>
<keyword evidence="6" id="KW-1185">Reference proteome</keyword>
<dbReference type="SMART" id="SM00116">
    <property type="entry name" value="CBS"/>
    <property type="match status" value="2"/>
</dbReference>
<keyword evidence="1 2" id="KW-0129">CBS domain</keyword>
<sequence length="604" mass="69171">MSLLDQKTFISNIPPFDQLKASTLETVFNAMDIAYFKKGERLIRAGTEPDALYIIIKGIVQEIQDEQLVSVYVSQDSFDAMSLLDGNNKNDFIVNEELICYVLPKAFFLKLIQNNAPFKAFYYQDLSKRLNRLVEQRKTTELSSFLVAKIQDIYLEPPVFVDANTSVYEAVQTMTHQNSSSILVKADHKIGIVTDKDIRDHVVLQRYSIDLPIAHIASYHLISLSSQDLLLHALLVMLRHSIKHLLIKKNDEVVGVLEQIDLLSYLSNHTRLVAVQIVRAKNKEDLKVASHNMTNMIKAFYANGIKIKFLMQLVTELNQQLFKKLYAFIAPPALLENSCLIVMGSEGRGEQILKTDQDNGIILRDGFVYDGLEQITEEFTQTLVEFGYPLCQGQIMVNNSAWCRSLKDFKNKIFQWVLEEPLLELAIFYDAKAVAGDVTLLNEAKQYLYKHLQDNQAFFSYFAKPTLSFETPLSLFARFIVDKSHENELDIKKGGIFPVVHGVRSLALAYKITETNTMKRIKRLSDIGLFESAFATDLIEALNFMISLRLQFELKNMNQGESYDNYIKPSQLNKLERDLLKDALKIVNELKKLISYHFKLDRLS</sequence>
<dbReference type="AlphaFoldDB" id="A0A0A6PCE2"/>
<reference evidence="5 6" key="1">
    <citation type="journal article" date="2016" name="Front. Microbiol.">
        <title>Single-Cell (Meta-)Genomics of a Dimorphic Candidatus Thiomargarita nelsonii Reveals Genomic Plasticity.</title>
        <authorList>
            <person name="Flood B.E."/>
            <person name="Fliss P."/>
            <person name="Jones D.S."/>
            <person name="Dick G.J."/>
            <person name="Jain S."/>
            <person name="Kaster A.K."/>
            <person name="Winkel M."/>
            <person name="Mussmann M."/>
            <person name="Bailey J."/>
        </authorList>
    </citation>
    <scope>NUCLEOTIDE SEQUENCE [LARGE SCALE GENOMIC DNA]</scope>
    <source>
        <strain evidence="5">Hydrate Ridge</strain>
    </source>
</reference>
<name>A0A0A6PCE2_9GAMM</name>
<dbReference type="Proteomes" id="UP000030428">
    <property type="component" value="Unassembled WGS sequence"/>
</dbReference>
<dbReference type="GO" id="GO:0008773">
    <property type="term" value="F:[protein-PII] uridylyltransferase activity"/>
    <property type="evidence" value="ECO:0007669"/>
    <property type="project" value="InterPro"/>
</dbReference>
<dbReference type="Pfam" id="PF00027">
    <property type="entry name" value="cNMP_binding"/>
    <property type="match status" value="1"/>
</dbReference>
<dbReference type="InterPro" id="IPR000595">
    <property type="entry name" value="cNMP-bd_dom"/>
</dbReference>
<dbReference type="InterPro" id="IPR014710">
    <property type="entry name" value="RmlC-like_jellyroll"/>
</dbReference>
<dbReference type="InterPro" id="IPR051257">
    <property type="entry name" value="Diverse_CBS-Domain"/>
</dbReference>
<protein>
    <recommendedName>
        <fullName evidence="7">Cyclic nucleotide-binding protein</fullName>
    </recommendedName>
</protein>
<gene>
    <name evidence="5" type="ORF">PN36_30445</name>
</gene>
<organism evidence="5 6">
    <name type="scientific">Candidatus Thiomargarita nelsonii</name>
    <dbReference type="NCBI Taxonomy" id="1003181"/>
    <lineage>
        <taxon>Bacteria</taxon>
        <taxon>Pseudomonadati</taxon>
        <taxon>Pseudomonadota</taxon>
        <taxon>Gammaproteobacteria</taxon>
        <taxon>Thiotrichales</taxon>
        <taxon>Thiotrichaceae</taxon>
        <taxon>Thiomargarita</taxon>
    </lineage>
</organism>
<dbReference type="InterPro" id="IPR005105">
    <property type="entry name" value="GlnD_Uridyltrans_N"/>
</dbReference>
<dbReference type="Pfam" id="PF00571">
    <property type="entry name" value="CBS"/>
    <property type="match status" value="2"/>
</dbReference>
<accession>A0A0A6PCE2</accession>
<evidence type="ECO:0000313" key="6">
    <source>
        <dbReference type="Proteomes" id="UP000030428"/>
    </source>
</evidence>
<proteinExistence type="predicted"/>
<dbReference type="Pfam" id="PF10335">
    <property type="entry name" value="DUF294_C"/>
    <property type="match status" value="1"/>
</dbReference>
<dbReference type="Pfam" id="PF03445">
    <property type="entry name" value="DUF294"/>
    <property type="match status" value="1"/>
</dbReference>
<dbReference type="InterPro" id="IPR046342">
    <property type="entry name" value="CBS_dom_sf"/>
</dbReference>
<dbReference type="PROSITE" id="PS51371">
    <property type="entry name" value="CBS"/>
    <property type="match status" value="1"/>
</dbReference>
<evidence type="ECO:0008006" key="7">
    <source>
        <dbReference type="Google" id="ProtNLM"/>
    </source>
</evidence>
<dbReference type="SMART" id="SM00100">
    <property type="entry name" value="cNMP"/>
    <property type="match status" value="1"/>
</dbReference>
<dbReference type="InterPro" id="IPR018490">
    <property type="entry name" value="cNMP-bd_dom_sf"/>
</dbReference>
<dbReference type="CDD" id="cd05401">
    <property type="entry name" value="NT_GlnE_GlnD_like"/>
    <property type="match status" value="1"/>
</dbReference>
<dbReference type="PROSITE" id="PS50042">
    <property type="entry name" value="CNMP_BINDING_3"/>
    <property type="match status" value="1"/>
</dbReference>
<feature type="domain" description="CBS" evidence="4">
    <location>
        <begin position="154"/>
        <end position="211"/>
    </location>
</feature>
<dbReference type="SUPFAM" id="SSF54631">
    <property type="entry name" value="CBS-domain pair"/>
    <property type="match status" value="1"/>
</dbReference>
<feature type="domain" description="Cyclic nucleotide-binding" evidence="3">
    <location>
        <begin position="15"/>
        <end position="129"/>
    </location>
</feature>